<proteinExistence type="inferred from homology"/>
<dbReference type="CDD" id="cd07103">
    <property type="entry name" value="ALDH_F5_SSADH_GabD"/>
    <property type="match status" value="1"/>
</dbReference>
<dbReference type="Gene3D" id="3.40.309.10">
    <property type="entry name" value="Aldehyde Dehydrogenase, Chain A, domain 2"/>
    <property type="match status" value="1"/>
</dbReference>
<dbReference type="InterPro" id="IPR050740">
    <property type="entry name" value="Aldehyde_DH_Superfamily"/>
</dbReference>
<dbReference type="Gene3D" id="3.40.605.10">
    <property type="entry name" value="Aldehyde Dehydrogenase, Chain A, domain 1"/>
    <property type="match status" value="1"/>
</dbReference>
<dbReference type="FunFam" id="3.40.309.10:FF:000004">
    <property type="entry name" value="Succinate-semialdehyde dehydrogenase I"/>
    <property type="match status" value="1"/>
</dbReference>
<evidence type="ECO:0000256" key="3">
    <source>
        <dbReference type="RuleBase" id="RU003345"/>
    </source>
</evidence>
<dbReference type="InterPro" id="IPR015590">
    <property type="entry name" value="Aldehyde_DH_dom"/>
</dbReference>
<dbReference type="InterPro" id="IPR029510">
    <property type="entry name" value="Ald_DH_CS_GLU"/>
</dbReference>
<dbReference type="PROSITE" id="PS00687">
    <property type="entry name" value="ALDEHYDE_DEHYDR_GLU"/>
    <property type="match status" value="1"/>
</dbReference>
<comment type="similarity">
    <text evidence="1 3">Belongs to the aldehyde dehydrogenase family.</text>
</comment>
<keyword evidence="2 3" id="KW-0560">Oxidoreductase</keyword>
<dbReference type="GO" id="GO:0004777">
    <property type="term" value="F:succinate-semialdehyde dehydrogenase (NAD+) activity"/>
    <property type="evidence" value="ECO:0007669"/>
    <property type="project" value="TreeGrafter"/>
</dbReference>
<dbReference type="KEGG" id="pnp:IJ22_51950"/>
<organism evidence="4 5">
    <name type="scientific">Paenibacillus naphthalenovorans</name>
    <dbReference type="NCBI Taxonomy" id="162209"/>
    <lineage>
        <taxon>Bacteria</taxon>
        <taxon>Bacillati</taxon>
        <taxon>Bacillota</taxon>
        <taxon>Bacilli</taxon>
        <taxon>Bacillales</taxon>
        <taxon>Paenibacillaceae</taxon>
        <taxon>Paenibacillus</taxon>
    </lineage>
</organism>
<dbReference type="InterPro" id="IPR016163">
    <property type="entry name" value="Ald_DH_C"/>
</dbReference>
<dbReference type="EMBL" id="CP013652">
    <property type="protein sequence ID" value="ALS25454.1"/>
    <property type="molecule type" value="Genomic_DNA"/>
</dbReference>
<reference evidence="5" key="1">
    <citation type="submission" date="2015-12" db="EMBL/GenBank/DDBJ databases">
        <title>Complete genome sequences of two moderately thermophilic Paenibacillus species.</title>
        <authorList>
            <person name="Butler R.III."/>
            <person name="Wang J."/>
            <person name="Stark B.C."/>
            <person name="Pombert J.-F."/>
        </authorList>
    </citation>
    <scope>NUCLEOTIDE SEQUENCE [LARGE SCALE GENOMIC DNA]</scope>
    <source>
        <strain evidence="5">32O-Y</strain>
    </source>
</reference>
<dbReference type="PATRIC" id="fig|162209.4.peg.5491"/>
<dbReference type="InterPro" id="IPR016161">
    <property type="entry name" value="Ald_DH/histidinol_DH"/>
</dbReference>
<dbReference type="PANTHER" id="PTHR43353:SF6">
    <property type="entry name" value="CYTOPLASMIC ALDEHYDE DEHYDROGENASE (EUROFUNG)"/>
    <property type="match status" value="1"/>
</dbReference>
<dbReference type="FunFam" id="3.40.605.10:FF:000007">
    <property type="entry name" value="NAD/NADP-dependent betaine aldehyde dehydrogenase"/>
    <property type="match status" value="1"/>
</dbReference>
<evidence type="ECO:0000256" key="2">
    <source>
        <dbReference type="ARBA" id="ARBA00023002"/>
    </source>
</evidence>
<evidence type="ECO:0000256" key="1">
    <source>
        <dbReference type="ARBA" id="ARBA00009986"/>
    </source>
</evidence>
<accession>A0A0U2WGD4</accession>
<dbReference type="GO" id="GO:0009450">
    <property type="term" value="P:gamma-aminobutyric acid catabolic process"/>
    <property type="evidence" value="ECO:0007669"/>
    <property type="project" value="TreeGrafter"/>
</dbReference>
<sequence>MSVQINAQSFPWLEFIEHGEQLKMYINGQWVEGRSGEWEPVEDPSSKNVIAYVSKGGAQEAERAVEAAQAAFGSWSMVSARERSKYLYRLANLLREHALPLASLLTAESGKVLKEAMEEIRSASAYVSWYSEEAKRINGTVVSPANRNNRIFVLQRPVGVVVSICPFNFPFGILARKLAASVAAGCTFTAKPAPETPLTALMLARLVEKAGFPQGVVNIITGDAAAIGKVFCEHPAVRKITFTGSTQVGRLLTAQAGQHLKQTHMELGGNSPCIIFPDADQERAVKTLQYAKFRNTGQVCGSPNRIYVHESIAEEFIDRFYRQIDTLKVGPGHHKEAHIGPLIHQRAIEKVDRLVKSAVAQGAEAQVCGKMVDGVDSDSGYYYLPVMIRGAQDHMDICREETFGPVATFLTFKEEDEVVSRAVATPYGLAGFVYTKDVSRVLTISEKLEVGNVGVNGAVSANIESPFGGVKESGWGREGGKEGLYDFLETVTVSIQV</sequence>
<evidence type="ECO:0000313" key="5">
    <source>
        <dbReference type="Proteomes" id="UP000061660"/>
    </source>
</evidence>
<dbReference type="PANTHER" id="PTHR43353">
    <property type="entry name" value="SUCCINATE-SEMIALDEHYDE DEHYDROGENASE, MITOCHONDRIAL"/>
    <property type="match status" value="1"/>
</dbReference>
<dbReference type="Proteomes" id="UP000061660">
    <property type="component" value="Chromosome"/>
</dbReference>
<gene>
    <name evidence="4" type="ORF">IJ22_51950</name>
</gene>
<keyword evidence="5" id="KW-1185">Reference proteome</keyword>
<name>A0A0U2WGD4_9BACL</name>
<protein>
    <submittedName>
        <fullName evidence="4">Succinate-semialdehyde dehydrogenase</fullName>
    </submittedName>
</protein>
<dbReference type="AlphaFoldDB" id="A0A0U2WGD4"/>
<dbReference type="RefSeq" id="WP_062410801.1">
    <property type="nucleotide sequence ID" value="NZ_BJCS01000016.1"/>
</dbReference>
<dbReference type="OrthoDB" id="20170at2"/>
<evidence type="ECO:0000313" key="4">
    <source>
        <dbReference type="EMBL" id="ALS25454.1"/>
    </source>
</evidence>
<dbReference type="Pfam" id="PF00171">
    <property type="entry name" value="Aldedh"/>
    <property type="match status" value="1"/>
</dbReference>
<dbReference type="SUPFAM" id="SSF53720">
    <property type="entry name" value="ALDH-like"/>
    <property type="match status" value="1"/>
</dbReference>
<reference evidence="4 5" key="2">
    <citation type="journal article" date="2016" name="Genome Announc.">
        <title>Complete Genome Sequences of Two Interactive Moderate Thermophiles, Paenibacillus napthalenovorans 32O-Y and Paenibacillus sp. 32O-W.</title>
        <authorList>
            <person name="Butler R.R.III."/>
            <person name="Wang J."/>
            <person name="Stark B.C."/>
            <person name="Pombert J.F."/>
        </authorList>
    </citation>
    <scope>NUCLEOTIDE SEQUENCE [LARGE SCALE GENOMIC DNA]</scope>
    <source>
        <strain evidence="4 5">32O-Y</strain>
    </source>
</reference>
<dbReference type="InterPro" id="IPR016162">
    <property type="entry name" value="Ald_DH_N"/>
</dbReference>
<dbReference type="STRING" id="162209.IJ22_51950"/>